<comment type="similarity">
    <text evidence="1">Belongs to the UPF0065 (bug) family.</text>
</comment>
<dbReference type="Gene3D" id="3.40.190.150">
    <property type="entry name" value="Bordetella uptake gene, domain 1"/>
    <property type="match status" value="1"/>
</dbReference>
<dbReference type="PANTHER" id="PTHR42928">
    <property type="entry name" value="TRICARBOXYLATE-BINDING PROTEIN"/>
    <property type="match status" value="1"/>
</dbReference>
<feature type="signal peptide" evidence="2">
    <location>
        <begin position="1"/>
        <end position="22"/>
    </location>
</feature>
<name>A0ABU1DIF9_9HYPH</name>
<dbReference type="Gene3D" id="3.40.190.10">
    <property type="entry name" value="Periplasmic binding protein-like II"/>
    <property type="match status" value="1"/>
</dbReference>
<dbReference type="InterPro" id="IPR042100">
    <property type="entry name" value="Bug_dom1"/>
</dbReference>
<dbReference type="Proteomes" id="UP001181622">
    <property type="component" value="Unassembled WGS sequence"/>
</dbReference>
<dbReference type="CDD" id="cd07012">
    <property type="entry name" value="PBP2_Bug_TTT"/>
    <property type="match status" value="1"/>
</dbReference>
<keyword evidence="2" id="KW-0732">Signal</keyword>
<keyword evidence="4" id="KW-1185">Reference proteome</keyword>
<dbReference type="RefSeq" id="WP_309392987.1">
    <property type="nucleotide sequence ID" value="NZ_JADBEO010000032.1"/>
</dbReference>
<organism evidence="3 4">
    <name type="scientific">Chelatococcus sambhunathii</name>
    <dbReference type="NCBI Taxonomy" id="363953"/>
    <lineage>
        <taxon>Bacteria</taxon>
        <taxon>Pseudomonadati</taxon>
        <taxon>Pseudomonadota</taxon>
        <taxon>Alphaproteobacteria</taxon>
        <taxon>Hyphomicrobiales</taxon>
        <taxon>Chelatococcaceae</taxon>
        <taxon>Chelatococcus</taxon>
    </lineage>
</organism>
<sequence>MRIIRALTAAVAVAALAVPALAAGYPERPVTMVVPFPPGGASDQAARVVQTEFEKNLGGNVVIENRPGATGNTGAGAVARSAPDGYTLLCAALSVWSINPALFKGLNYDAAKDFDLLTVAVRTPNVLVTRKDFPAKDVKSLVEYLKANPGKVTFPSSGSGSSDHLTAELFWQKTGTTGNHIPYKGGGPAITDLIGGQTDVSFQNLGNIYPHIVTNKVNALAVTSAERHPMLPDVPTLKELGYEGLEVYSWQAIGAPKGVDPAVKAKIEDALIKALKTEAVAKAFAKTGFDVVASSEAESEAFQAKEIARWKQVVDEGKIPSP</sequence>
<protein>
    <submittedName>
        <fullName evidence="3">Tripartite tricarboxylate transporter substrate binding protein</fullName>
    </submittedName>
</protein>
<dbReference type="Pfam" id="PF03401">
    <property type="entry name" value="TctC"/>
    <property type="match status" value="1"/>
</dbReference>
<dbReference type="PIRSF" id="PIRSF017082">
    <property type="entry name" value="YflP"/>
    <property type="match status" value="1"/>
</dbReference>
<feature type="chain" id="PRO_5046392184" evidence="2">
    <location>
        <begin position="23"/>
        <end position="322"/>
    </location>
</feature>
<gene>
    <name evidence="3" type="ORF">IHQ68_14285</name>
</gene>
<dbReference type="PANTHER" id="PTHR42928:SF5">
    <property type="entry name" value="BLR1237 PROTEIN"/>
    <property type="match status" value="1"/>
</dbReference>
<evidence type="ECO:0000256" key="2">
    <source>
        <dbReference type="SAM" id="SignalP"/>
    </source>
</evidence>
<dbReference type="SUPFAM" id="SSF53850">
    <property type="entry name" value="Periplasmic binding protein-like II"/>
    <property type="match status" value="1"/>
</dbReference>
<evidence type="ECO:0000256" key="1">
    <source>
        <dbReference type="ARBA" id="ARBA00006987"/>
    </source>
</evidence>
<evidence type="ECO:0000313" key="3">
    <source>
        <dbReference type="EMBL" id="MDR4307789.1"/>
    </source>
</evidence>
<dbReference type="EMBL" id="JADBEO010000032">
    <property type="protein sequence ID" value="MDR4307789.1"/>
    <property type="molecule type" value="Genomic_DNA"/>
</dbReference>
<proteinExistence type="inferred from homology"/>
<accession>A0ABU1DIF9</accession>
<dbReference type="InterPro" id="IPR005064">
    <property type="entry name" value="BUG"/>
</dbReference>
<comment type="caution">
    <text evidence="3">The sequence shown here is derived from an EMBL/GenBank/DDBJ whole genome shotgun (WGS) entry which is preliminary data.</text>
</comment>
<evidence type="ECO:0000313" key="4">
    <source>
        <dbReference type="Proteomes" id="UP001181622"/>
    </source>
</evidence>
<reference evidence="3" key="1">
    <citation type="submission" date="2020-10" db="EMBL/GenBank/DDBJ databases">
        <authorList>
            <person name="Abbas A."/>
            <person name="Razzaq R."/>
            <person name="Waqas M."/>
            <person name="Abbas N."/>
            <person name="Nielsen T.K."/>
            <person name="Hansen L.H."/>
            <person name="Hussain S."/>
            <person name="Shahid M."/>
        </authorList>
    </citation>
    <scope>NUCLEOTIDE SEQUENCE</scope>
    <source>
        <strain evidence="3">S14</strain>
    </source>
</reference>